<sequence>MSAGNAEMAGEVNFKFTVSGLPPDTFQVVDFAGEEELNADYSFRMTLLTRNTSLVPRDLLGKDASLVIESRREGPVVTMPYHGMIGEVEVCRQVFDRTEYKVTLVPRIARLALSEYSEVYTLEKDIPGLLEEVLKEAGFTSQDYQFKIVEGGRQRSFVCQYRETLRQFLHRWVEREGIVTYFDHSGEKERLVFYDQPHQKPAWTKSLVYRPPGDLDVGFSDDSLIEFSETIRPVTGKVVVQDFNYRKANLEIREEEVLDPRLETLVEEYGENLRTNAEAKRQAKLLAELVRCRERRFSGKSSAIDIRAGTTVKVRSHFREEVNGSFFVIRARFDGSLTESSRGPGSVAEQGRFTTSFEAIPADVPFRPERKTLWPRISGVVQGIVEAEGSGKFAELNEFGEYKIRFPFALTKRKSQKGSGWVRLATPLAGADNGMHFPLHKDTEVLVAFMGGDPDQPVIVGALHNSEGRNLVSNKNPEINIIRSAGGNVLMLIDGSL</sequence>
<feature type="domain" description="Gp5/Type VI secretion system Vgr protein OB-fold" evidence="2">
    <location>
        <begin position="404"/>
        <end position="464"/>
    </location>
</feature>
<evidence type="ECO:0000313" key="3">
    <source>
        <dbReference type="EMBL" id="EES52233.1"/>
    </source>
</evidence>
<dbReference type="InterPro" id="IPR006533">
    <property type="entry name" value="T6SS_Vgr_RhsGE"/>
</dbReference>
<keyword evidence="4" id="KW-1185">Reference proteome</keyword>
<name>C6HYE8_9BACT</name>
<dbReference type="Proteomes" id="UP000009374">
    <property type="component" value="Unassembled WGS sequence"/>
</dbReference>
<reference evidence="3 4" key="1">
    <citation type="journal article" date="2009" name="Appl. Environ. Microbiol.">
        <title>Community genomic and proteomic analyses of chemoautotrophic iron-oxidizing "Leptospirillum rubarum" (Group II) and "Leptospirillum ferrodiazotrophum" (Group III) bacteria in acid mine drainage biofilms.</title>
        <authorList>
            <person name="Goltsman D.S."/>
            <person name="Denef V.J."/>
            <person name="Singer S.W."/>
            <person name="VerBerkmoes N.C."/>
            <person name="Lefsrud M."/>
            <person name="Mueller R.S."/>
            <person name="Dick G.J."/>
            <person name="Sun C.L."/>
            <person name="Wheeler K.E."/>
            <person name="Zemla A."/>
            <person name="Baker B.J."/>
            <person name="Hauser L."/>
            <person name="Land M."/>
            <person name="Shah M.B."/>
            <person name="Thelen M.P."/>
            <person name="Hettich R.L."/>
            <person name="Banfield J.F."/>
        </authorList>
    </citation>
    <scope>NUCLEOTIDE SEQUENCE [LARGE SCALE GENOMIC DNA]</scope>
</reference>
<evidence type="ECO:0000259" key="2">
    <source>
        <dbReference type="Pfam" id="PF04717"/>
    </source>
</evidence>
<dbReference type="SUPFAM" id="SSF69255">
    <property type="entry name" value="gp5 N-terminal domain-like"/>
    <property type="match status" value="1"/>
</dbReference>
<dbReference type="Gene3D" id="3.55.50.10">
    <property type="entry name" value="Baseplate protein-like domains"/>
    <property type="match status" value="1"/>
</dbReference>
<dbReference type="InterPro" id="IPR037026">
    <property type="entry name" value="Vgr_OB-fold_dom_sf"/>
</dbReference>
<evidence type="ECO:0000256" key="1">
    <source>
        <dbReference type="ARBA" id="ARBA00005558"/>
    </source>
</evidence>
<dbReference type="NCBIfam" id="TIGR03361">
    <property type="entry name" value="VI_Rhs_Vgr"/>
    <property type="match status" value="1"/>
</dbReference>
<comment type="similarity">
    <text evidence="1">Belongs to the VgrG protein family.</text>
</comment>
<dbReference type="InterPro" id="IPR017847">
    <property type="entry name" value="T6SS_RhsGE_Vgr_subset"/>
</dbReference>
<dbReference type="InterPro" id="IPR006531">
    <property type="entry name" value="Gp5/Vgr_OB"/>
</dbReference>
<dbReference type="Pfam" id="PF05954">
    <property type="entry name" value="Phage_GPD"/>
    <property type="match status" value="1"/>
</dbReference>
<dbReference type="Gene3D" id="2.30.110.50">
    <property type="match status" value="1"/>
</dbReference>
<proteinExistence type="inferred from homology"/>
<accession>C6HYE8</accession>
<dbReference type="EMBL" id="GG693878">
    <property type="protein sequence ID" value="EES52233.1"/>
    <property type="molecule type" value="Genomic_DNA"/>
</dbReference>
<dbReference type="SUPFAM" id="SSF69279">
    <property type="entry name" value="Phage tail proteins"/>
    <property type="match status" value="2"/>
</dbReference>
<gene>
    <name evidence="3" type="ORF">UBAL3_94240024</name>
</gene>
<evidence type="ECO:0000313" key="4">
    <source>
        <dbReference type="Proteomes" id="UP000009374"/>
    </source>
</evidence>
<dbReference type="Gene3D" id="4.10.220.110">
    <property type="match status" value="1"/>
</dbReference>
<dbReference type="Pfam" id="PF04717">
    <property type="entry name" value="Phage_base_V"/>
    <property type="match status" value="1"/>
</dbReference>
<dbReference type="AlphaFoldDB" id="C6HYE8"/>
<protein>
    <submittedName>
        <fullName evidence="3">Rhs element Vgr protein</fullName>
    </submittedName>
</protein>
<dbReference type="NCBIfam" id="TIGR01646">
    <property type="entry name" value="vgr_GE"/>
    <property type="match status" value="1"/>
</dbReference>
<dbReference type="Gene3D" id="2.40.50.230">
    <property type="entry name" value="Gp5 N-terminal domain"/>
    <property type="match status" value="1"/>
</dbReference>
<organism evidence="3 4">
    <name type="scientific">Leptospirillum ferrodiazotrophum</name>
    <dbReference type="NCBI Taxonomy" id="412449"/>
    <lineage>
        <taxon>Bacteria</taxon>
        <taxon>Pseudomonadati</taxon>
        <taxon>Nitrospirota</taxon>
        <taxon>Nitrospiria</taxon>
        <taxon>Nitrospirales</taxon>
        <taxon>Nitrospiraceae</taxon>
        <taxon>Leptospirillum</taxon>
    </lineage>
</organism>